<dbReference type="AlphaFoldDB" id="A0A7K3WV72"/>
<proteinExistence type="predicted"/>
<keyword evidence="2" id="KW-1133">Transmembrane helix</keyword>
<dbReference type="RefSeq" id="WP_163286851.1">
    <property type="nucleotide sequence ID" value="NZ_JAAGVY010000051.1"/>
</dbReference>
<keyword evidence="2" id="KW-0812">Transmembrane</keyword>
<protein>
    <submittedName>
        <fullName evidence="4">Uncharacterized protein</fullName>
    </submittedName>
</protein>
<keyword evidence="3" id="KW-0732">Signal</keyword>
<accession>A0A7K3WV72</accession>
<evidence type="ECO:0000256" key="2">
    <source>
        <dbReference type="SAM" id="Phobius"/>
    </source>
</evidence>
<feature type="signal peptide" evidence="3">
    <location>
        <begin position="1"/>
        <end position="20"/>
    </location>
</feature>
<name>A0A7K3WV72_9FLAO</name>
<comment type="caution">
    <text evidence="4">The sequence shown here is derived from an EMBL/GenBank/DDBJ whole genome shotgun (WGS) entry which is preliminary data.</text>
</comment>
<feature type="coiled-coil region" evidence="1">
    <location>
        <begin position="256"/>
        <end position="283"/>
    </location>
</feature>
<feature type="coiled-coil region" evidence="1">
    <location>
        <begin position="159"/>
        <end position="186"/>
    </location>
</feature>
<reference evidence="4 5" key="1">
    <citation type="submission" date="2020-02" db="EMBL/GenBank/DDBJ databases">
        <title>Out from the shadows clarifying the taxonomy of the family Cryomorphaceae and related taxa by utilizing the GTDB taxonomic framework.</title>
        <authorList>
            <person name="Bowman J.P."/>
        </authorList>
    </citation>
    <scope>NUCLEOTIDE SEQUENCE [LARGE SCALE GENOMIC DNA]</scope>
    <source>
        <strain evidence="4 5">QSSC 1-22</strain>
    </source>
</reference>
<feature type="transmembrane region" description="Helical" evidence="2">
    <location>
        <begin position="196"/>
        <end position="213"/>
    </location>
</feature>
<evidence type="ECO:0000313" key="4">
    <source>
        <dbReference type="EMBL" id="NEN25394.1"/>
    </source>
</evidence>
<dbReference type="EMBL" id="JAAGVY010000051">
    <property type="protein sequence ID" value="NEN25394.1"/>
    <property type="molecule type" value="Genomic_DNA"/>
</dbReference>
<evidence type="ECO:0000256" key="1">
    <source>
        <dbReference type="SAM" id="Coils"/>
    </source>
</evidence>
<sequence length="409" mass="46257">MKRRIILLFSAVFLYSLSYGQVTKESYEKAVDILNYQSVYYSLSVLSPTSGVTAKFKTNCNCENSPAFEKIQSSIPGTEPKTIEISNEVQKLKSQDISAFNKAHTLDFLLNATFDQSKPLTDFKSQLNQKGKLSDYTENITQKLEAVLQENVQTNTSIQNESESKLADFDDRIRTLEKNLNSKEEKSGILGGLSDYLILLAIILGILASFLALRKRNNYEELLPKILESKRLKDFVQSQNSFNRNTQGNHSNTSEIRDLHSRIRDLETQISKLNNQIHKLTEPAPIQTTSRSYQEVRQPEPKIETLFLSTPNSDGSFNESSASNTYRDGASIYRLTKTGSVNAKFQIDEKETSIKLALQYPDKNIDPVCDAENAFNPKSTRISTIKMGEAELQNGKWIINSKAVIRYED</sequence>
<gene>
    <name evidence="4" type="ORF">G3O08_18005</name>
</gene>
<dbReference type="Proteomes" id="UP000486602">
    <property type="component" value="Unassembled WGS sequence"/>
</dbReference>
<evidence type="ECO:0000256" key="3">
    <source>
        <dbReference type="SAM" id="SignalP"/>
    </source>
</evidence>
<evidence type="ECO:0000313" key="5">
    <source>
        <dbReference type="Proteomes" id="UP000486602"/>
    </source>
</evidence>
<feature type="chain" id="PRO_5029718846" evidence="3">
    <location>
        <begin position="21"/>
        <end position="409"/>
    </location>
</feature>
<keyword evidence="2" id="KW-0472">Membrane</keyword>
<organism evidence="4 5">
    <name type="scientific">Cryomorpha ignava</name>
    <dbReference type="NCBI Taxonomy" id="101383"/>
    <lineage>
        <taxon>Bacteria</taxon>
        <taxon>Pseudomonadati</taxon>
        <taxon>Bacteroidota</taxon>
        <taxon>Flavobacteriia</taxon>
        <taxon>Flavobacteriales</taxon>
        <taxon>Cryomorphaceae</taxon>
        <taxon>Cryomorpha</taxon>
    </lineage>
</organism>
<keyword evidence="1" id="KW-0175">Coiled coil</keyword>
<keyword evidence="5" id="KW-1185">Reference proteome</keyword>